<sequence length="265" mass="28636">MPIEFLAPLAEKLSKLSPVITWESRALPSGGNEARSIQTDLDRQIQDGIEILSSTGAEAAIIIGWCTGARIALEVASRWHGELTGLALLNGGYNFENCKQTAFEANMANSMPRIAADPKYAEMFFKGIFAREGAASRSSAAASKLLASASAQDIYLASLPFQSAENLFTYARLLSGFFDGGPRINTAYASKTLVLTCNEDLTVSPESSHLVAEMMPGCQFHMVNGGDHFSLYWDKIYIDYAEKFVARALVQSEVIAEAASLGRSS</sequence>
<reference evidence="2 3" key="1">
    <citation type="submission" date="2015-10" db="EMBL/GenBank/DDBJ databases">
        <title>Mycobacterium gordonae draft genome assembly.</title>
        <authorList>
            <person name="Ustinova V."/>
            <person name="Smirnova T."/>
            <person name="Blagodatskikh K."/>
            <person name="Varlamov D."/>
            <person name="Larionova E."/>
            <person name="Chernousova L."/>
        </authorList>
    </citation>
    <scope>NUCLEOTIDE SEQUENCE [LARGE SCALE GENOMIC DNA]</scope>
    <source>
        <strain evidence="2 3">CTRI 14-8773</strain>
    </source>
</reference>
<accession>A0A0Q2LHV2</accession>
<dbReference type="SUPFAM" id="SSF53474">
    <property type="entry name" value="alpha/beta-Hydrolases"/>
    <property type="match status" value="1"/>
</dbReference>
<dbReference type="AlphaFoldDB" id="A0A0Q2LHV2"/>
<evidence type="ECO:0000313" key="3">
    <source>
        <dbReference type="Proteomes" id="UP000051677"/>
    </source>
</evidence>
<evidence type="ECO:0000313" key="2">
    <source>
        <dbReference type="EMBL" id="KQH75354.1"/>
    </source>
</evidence>
<dbReference type="GO" id="GO:0003824">
    <property type="term" value="F:catalytic activity"/>
    <property type="evidence" value="ECO:0007669"/>
    <property type="project" value="UniProtKB-ARBA"/>
</dbReference>
<evidence type="ECO:0000259" key="1">
    <source>
        <dbReference type="Pfam" id="PF12697"/>
    </source>
</evidence>
<gene>
    <name evidence="2" type="ORF">AO501_24490</name>
</gene>
<name>A0A0Q2LHV2_MYCGO</name>
<dbReference type="Gene3D" id="3.40.50.1820">
    <property type="entry name" value="alpha/beta hydrolase"/>
    <property type="match status" value="1"/>
</dbReference>
<dbReference type="Proteomes" id="UP000051677">
    <property type="component" value="Unassembled WGS sequence"/>
</dbReference>
<dbReference type="EMBL" id="LKTM01000379">
    <property type="protein sequence ID" value="KQH75354.1"/>
    <property type="molecule type" value="Genomic_DNA"/>
</dbReference>
<feature type="domain" description="AB hydrolase-1" evidence="1">
    <location>
        <begin position="40"/>
        <end position="231"/>
    </location>
</feature>
<organism evidence="2 3">
    <name type="scientific">Mycobacterium gordonae</name>
    <dbReference type="NCBI Taxonomy" id="1778"/>
    <lineage>
        <taxon>Bacteria</taxon>
        <taxon>Bacillati</taxon>
        <taxon>Actinomycetota</taxon>
        <taxon>Actinomycetes</taxon>
        <taxon>Mycobacteriales</taxon>
        <taxon>Mycobacteriaceae</taxon>
        <taxon>Mycobacterium</taxon>
    </lineage>
</organism>
<comment type="caution">
    <text evidence="2">The sequence shown here is derived from an EMBL/GenBank/DDBJ whole genome shotgun (WGS) entry which is preliminary data.</text>
</comment>
<dbReference type="InterPro" id="IPR029058">
    <property type="entry name" value="AB_hydrolase_fold"/>
</dbReference>
<proteinExistence type="predicted"/>
<dbReference type="InterPro" id="IPR000073">
    <property type="entry name" value="AB_hydrolase_1"/>
</dbReference>
<dbReference type="Pfam" id="PF12697">
    <property type="entry name" value="Abhydrolase_6"/>
    <property type="match status" value="1"/>
</dbReference>
<protein>
    <recommendedName>
        <fullName evidence="1">AB hydrolase-1 domain-containing protein</fullName>
    </recommendedName>
</protein>